<dbReference type="GO" id="GO:0016020">
    <property type="term" value="C:membrane"/>
    <property type="evidence" value="ECO:0007669"/>
    <property type="project" value="TreeGrafter"/>
</dbReference>
<dbReference type="PANTHER" id="PTHR24223">
    <property type="entry name" value="ATP-BINDING CASSETTE SUB-FAMILY C"/>
    <property type="match status" value="1"/>
</dbReference>
<dbReference type="STRING" id="307972.A0A2G8L033"/>
<dbReference type="Proteomes" id="UP000230750">
    <property type="component" value="Unassembled WGS sequence"/>
</dbReference>
<keyword evidence="5" id="KW-1185">Reference proteome</keyword>
<dbReference type="PANTHER" id="PTHR24223:SF447">
    <property type="entry name" value="MULTIDRUG RESISTANCE-ASSOCIATED PROTEIN 5"/>
    <property type="match status" value="1"/>
</dbReference>
<sequence>MCIFNFSLAYDNQLKHTSLRSFFNFCIHILSGVTILQIGERGINLSGGQKQRVSIARALYADRDIYLLDDPLSAVDAHVGAHIFNKCIKTALRGKTVLFVTHQLQVRIKLSVSLCYQ</sequence>
<proteinExistence type="predicted"/>
<organism evidence="4 5">
    <name type="scientific">Stichopus japonicus</name>
    <name type="common">Sea cucumber</name>
    <dbReference type="NCBI Taxonomy" id="307972"/>
    <lineage>
        <taxon>Eukaryota</taxon>
        <taxon>Metazoa</taxon>
        <taxon>Echinodermata</taxon>
        <taxon>Eleutherozoa</taxon>
        <taxon>Echinozoa</taxon>
        <taxon>Holothuroidea</taxon>
        <taxon>Aspidochirotacea</taxon>
        <taxon>Aspidochirotida</taxon>
        <taxon>Stichopodidae</taxon>
        <taxon>Apostichopus</taxon>
    </lineage>
</organism>
<dbReference type="InterPro" id="IPR050173">
    <property type="entry name" value="ABC_transporter_C-like"/>
</dbReference>
<reference evidence="4 5" key="1">
    <citation type="journal article" date="2017" name="PLoS Biol.">
        <title>The sea cucumber genome provides insights into morphological evolution and visceral regeneration.</title>
        <authorList>
            <person name="Zhang X."/>
            <person name="Sun L."/>
            <person name="Yuan J."/>
            <person name="Sun Y."/>
            <person name="Gao Y."/>
            <person name="Zhang L."/>
            <person name="Li S."/>
            <person name="Dai H."/>
            <person name="Hamel J.F."/>
            <person name="Liu C."/>
            <person name="Yu Y."/>
            <person name="Liu S."/>
            <person name="Lin W."/>
            <person name="Guo K."/>
            <person name="Jin S."/>
            <person name="Xu P."/>
            <person name="Storey K.B."/>
            <person name="Huan P."/>
            <person name="Zhang T."/>
            <person name="Zhou Y."/>
            <person name="Zhang J."/>
            <person name="Lin C."/>
            <person name="Li X."/>
            <person name="Xing L."/>
            <person name="Huo D."/>
            <person name="Sun M."/>
            <person name="Wang L."/>
            <person name="Mercier A."/>
            <person name="Li F."/>
            <person name="Yang H."/>
            <person name="Xiang J."/>
        </authorList>
    </citation>
    <scope>NUCLEOTIDE SEQUENCE [LARGE SCALE GENOMIC DNA]</scope>
    <source>
        <strain evidence="4">Shaxun</strain>
        <tissue evidence="4">Muscle</tissue>
    </source>
</reference>
<evidence type="ECO:0000313" key="5">
    <source>
        <dbReference type="Proteomes" id="UP000230750"/>
    </source>
</evidence>
<evidence type="ECO:0000259" key="3">
    <source>
        <dbReference type="Pfam" id="PF00005"/>
    </source>
</evidence>
<dbReference type="OrthoDB" id="6500128at2759"/>
<dbReference type="GO" id="GO:0016887">
    <property type="term" value="F:ATP hydrolysis activity"/>
    <property type="evidence" value="ECO:0007669"/>
    <property type="project" value="InterPro"/>
</dbReference>
<dbReference type="InterPro" id="IPR027417">
    <property type="entry name" value="P-loop_NTPase"/>
</dbReference>
<feature type="domain" description="ABC transporter" evidence="3">
    <location>
        <begin position="37"/>
        <end position="72"/>
    </location>
</feature>
<dbReference type="GO" id="GO:0042626">
    <property type="term" value="F:ATPase-coupled transmembrane transporter activity"/>
    <property type="evidence" value="ECO:0007669"/>
    <property type="project" value="TreeGrafter"/>
</dbReference>
<accession>A0A2G8L033</accession>
<dbReference type="SUPFAM" id="SSF52540">
    <property type="entry name" value="P-loop containing nucleoside triphosphate hydrolases"/>
    <property type="match status" value="1"/>
</dbReference>
<evidence type="ECO:0000256" key="2">
    <source>
        <dbReference type="ARBA" id="ARBA00022840"/>
    </source>
</evidence>
<dbReference type="AlphaFoldDB" id="A0A2G8L033"/>
<keyword evidence="2" id="KW-0067">ATP-binding</keyword>
<comment type="caution">
    <text evidence="4">The sequence shown here is derived from an EMBL/GenBank/DDBJ whole genome shotgun (WGS) entry which is preliminary data.</text>
</comment>
<name>A0A2G8L033_STIJA</name>
<dbReference type="Gene3D" id="3.40.50.300">
    <property type="entry name" value="P-loop containing nucleotide triphosphate hydrolases"/>
    <property type="match status" value="1"/>
</dbReference>
<dbReference type="EMBL" id="MRZV01000282">
    <property type="protein sequence ID" value="PIK53520.1"/>
    <property type="molecule type" value="Genomic_DNA"/>
</dbReference>
<evidence type="ECO:0000313" key="4">
    <source>
        <dbReference type="EMBL" id="PIK53520.1"/>
    </source>
</evidence>
<evidence type="ECO:0000256" key="1">
    <source>
        <dbReference type="ARBA" id="ARBA00022741"/>
    </source>
</evidence>
<keyword evidence="1" id="KW-0547">Nucleotide-binding</keyword>
<dbReference type="GO" id="GO:0005524">
    <property type="term" value="F:ATP binding"/>
    <property type="evidence" value="ECO:0007669"/>
    <property type="project" value="UniProtKB-KW"/>
</dbReference>
<dbReference type="InterPro" id="IPR003439">
    <property type="entry name" value="ABC_transporter-like_ATP-bd"/>
</dbReference>
<protein>
    <submittedName>
        <fullName evidence="4">Putative multidrug resistance-associated protein 5-like</fullName>
    </submittedName>
</protein>
<dbReference type="Pfam" id="PF00005">
    <property type="entry name" value="ABC_tran"/>
    <property type="match status" value="1"/>
</dbReference>
<gene>
    <name evidence="4" type="ORF">BSL78_09541</name>
</gene>